<dbReference type="InterPro" id="IPR054612">
    <property type="entry name" value="Phage_capsid-like_C"/>
</dbReference>
<dbReference type="Gene3D" id="3.30.2400.10">
    <property type="entry name" value="Major capsid protein gp5"/>
    <property type="match status" value="1"/>
</dbReference>
<protein>
    <submittedName>
        <fullName evidence="3">Capsid protein</fullName>
    </submittedName>
</protein>
<comment type="subcellular location">
    <subcellularLocation>
        <location evidence="1">Virion</location>
    </subcellularLocation>
</comment>
<feature type="domain" description="Phage capsid-like C-terminal" evidence="2">
    <location>
        <begin position="12"/>
        <end position="283"/>
    </location>
</feature>
<dbReference type="Pfam" id="PF05065">
    <property type="entry name" value="Phage_capsid"/>
    <property type="match status" value="1"/>
</dbReference>
<keyword evidence="4" id="KW-1185">Reference proteome</keyword>
<dbReference type="AlphaFoldDB" id="A0A1X0DD79"/>
<organism evidence="3 4">
    <name type="scientific">Mycolicibacterium insubricum</name>
    <dbReference type="NCBI Taxonomy" id="444597"/>
    <lineage>
        <taxon>Bacteria</taxon>
        <taxon>Bacillati</taxon>
        <taxon>Actinomycetota</taxon>
        <taxon>Actinomycetes</taxon>
        <taxon>Mycobacteriales</taxon>
        <taxon>Mycobacteriaceae</taxon>
        <taxon>Mycolicibacterium</taxon>
    </lineage>
</organism>
<dbReference type="Gene3D" id="3.30.2320.10">
    <property type="entry name" value="hypothetical protein PF0899 domain"/>
    <property type="match status" value="1"/>
</dbReference>
<dbReference type="OrthoDB" id="9806592at2"/>
<evidence type="ECO:0000259" key="2">
    <source>
        <dbReference type="Pfam" id="PF05065"/>
    </source>
</evidence>
<accession>A0A1X0DD79</accession>
<comment type="caution">
    <text evidence="3">The sequence shown here is derived from an EMBL/GenBank/DDBJ whole genome shotgun (WGS) entry which is preliminary data.</text>
</comment>
<dbReference type="RefSeq" id="WP_083031421.1">
    <property type="nucleotide sequence ID" value="NZ_AP022618.1"/>
</dbReference>
<name>A0A1X0DD79_9MYCO</name>
<evidence type="ECO:0000313" key="3">
    <source>
        <dbReference type="EMBL" id="ORA69750.1"/>
    </source>
</evidence>
<evidence type="ECO:0000313" key="4">
    <source>
        <dbReference type="Proteomes" id="UP000192801"/>
    </source>
</evidence>
<dbReference type="Proteomes" id="UP000192801">
    <property type="component" value="Unassembled WGS sequence"/>
</dbReference>
<proteinExistence type="predicted"/>
<dbReference type="SUPFAM" id="SSF56563">
    <property type="entry name" value="Major capsid protein gp5"/>
    <property type="match status" value="1"/>
</dbReference>
<dbReference type="InterPro" id="IPR024455">
    <property type="entry name" value="Phage_capsid"/>
</dbReference>
<evidence type="ECO:0000256" key="1">
    <source>
        <dbReference type="ARBA" id="ARBA00004328"/>
    </source>
</evidence>
<dbReference type="STRING" id="444597.BST26_12830"/>
<gene>
    <name evidence="3" type="ORF">BST26_12830</name>
</gene>
<reference evidence="3 4" key="1">
    <citation type="submission" date="2016-12" db="EMBL/GenBank/DDBJ databases">
        <title>The new phylogeny of genus Mycobacterium.</title>
        <authorList>
            <person name="Tortoli E."/>
            <person name="Trovato A."/>
            <person name="Cirillo D.M."/>
        </authorList>
    </citation>
    <scope>NUCLEOTIDE SEQUENCE [LARGE SCALE GENOMIC DNA]</scope>
    <source>
        <strain evidence="3 4">DSM 45130</strain>
    </source>
</reference>
<dbReference type="EMBL" id="MVHS01000029">
    <property type="protein sequence ID" value="ORA69750.1"/>
    <property type="molecule type" value="Genomic_DNA"/>
</dbReference>
<sequence length="285" mass="30192">MTIQTTSGNSTLLQAQVQKLLIEPLEQVSTFLGAGPLIIDSNQQVRIPRIVSGTTAGFVGEGQLISDGSVTFDEVTALPSTLQSIKVWLPVSNELLRGSAVAGLDSVLKTRLVTDVANALDTAMWDGTGASNTIKGIFRQSGIATGVLDVTDVDSLIDAVATAQANFVQPTHWVMTPATFAAFRKIKVGSTDARYVIDPQTVQNGTAFQLLGLPVIVTNHIPNASGKARVGLVDFSRVAVVRDNDSEVYVAEDTLANYDTKAIRVTARFDVALLQPKAVTLLTAA</sequence>
<dbReference type="NCBIfam" id="TIGR01554">
    <property type="entry name" value="major_cap_HK97"/>
    <property type="match status" value="1"/>
</dbReference>